<dbReference type="Gene3D" id="3.40.50.2000">
    <property type="entry name" value="Glycogen Phosphorylase B"/>
    <property type="match status" value="1"/>
</dbReference>
<reference evidence="2 3" key="1">
    <citation type="submission" date="2015-07" db="EMBL/GenBank/DDBJ databases">
        <title>Draft genome sequence of the Amantichitinum ursilacus IGB-41, a new chitin-degrading bacterium.</title>
        <authorList>
            <person name="Kirstahler P."/>
            <person name="Guenther M."/>
            <person name="Grumaz C."/>
            <person name="Rupp S."/>
            <person name="Zibek S."/>
            <person name="Sohn K."/>
        </authorList>
    </citation>
    <scope>NUCLEOTIDE SEQUENCE [LARGE SCALE GENOMIC DNA]</scope>
    <source>
        <strain evidence="2 3">IGB-41</strain>
    </source>
</reference>
<name>A0A0N0XIH2_9NEIS</name>
<dbReference type="InterPro" id="IPR007739">
    <property type="entry name" value="RgpF"/>
</dbReference>
<comment type="caution">
    <text evidence="2">The sequence shown here is derived from an EMBL/GenBank/DDBJ whole genome shotgun (WGS) entry which is preliminary data.</text>
</comment>
<feature type="domain" description="Glycosyltransferase 2-like" evidence="1">
    <location>
        <begin position="498"/>
        <end position="673"/>
    </location>
</feature>
<dbReference type="CDD" id="cd04186">
    <property type="entry name" value="GT_2_like_c"/>
    <property type="match status" value="1"/>
</dbReference>
<keyword evidence="2" id="KW-0328">Glycosyltransferase</keyword>
<dbReference type="PATRIC" id="fig|857265.3.peg.2610"/>
<dbReference type="EMBL" id="LAQT01000009">
    <property type="protein sequence ID" value="KPC52699.1"/>
    <property type="molecule type" value="Genomic_DNA"/>
</dbReference>
<dbReference type="Proteomes" id="UP000037939">
    <property type="component" value="Unassembled WGS sequence"/>
</dbReference>
<protein>
    <submittedName>
        <fullName evidence="2">N-acetylglucosaminyl-diphospho-decaprenol L-rhamnosyltransferase</fullName>
        <ecNumber evidence="2">2.4.1.289</ecNumber>
    </submittedName>
</protein>
<keyword evidence="3" id="KW-1185">Reference proteome</keyword>
<dbReference type="GO" id="GO:0102096">
    <property type="term" value="F:decaprenyl-N-acetyl-alpha-D-glucosaminyl-pyrophosphate:dTDP-alpha-L-rhamnose rhamnosyltransferase activity"/>
    <property type="evidence" value="ECO:0007669"/>
    <property type="project" value="UniProtKB-EC"/>
</dbReference>
<gene>
    <name evidence="2" type="primary">wbbL_1</name>
    <name evidence="2" type="ORF">WG78_12665</name>
</gene>
<dbReference type="EC" id="2.4.1.289" evidence="2"/>
<dbReference type="AlphaFoldDB" id="A0A0N0XIH2"/>
<organism evidence="2 3">
    <name type="scientific">Amantichitinum ursilacus</name>
    <dbReference type="NCBI Taxonomy" id="857265"/>
    <lineage>
        <taxon>Bacteria</taxon>
        <taxon>Pseudomonadati</taxon>
        <taxon>Pseudomonadota</taxon>
        <taxon>Betaproteobacteria</taxon>
        <taxon>Neisseriales</taxon>
        <taxon>Chitinibacteraceae</taxon>
        <taxon>Amantichitinum</taxon>
    </lineage>
</organism>
<dbReference type="SUPFAM" id="SSF53756">
    <property type="entry name" value="UDP-Glycosyltransferase/glycogen phosphorylase"/>
    <property type="match status" value="1"/>
</dbReference>
<dbReference type="InterPro" id="IPR001173">
    <property type="entry name" value="Glyco_trans_2-like"/>
</dbReference>
<dbReference type="Pfam" id="PF05045">
    <property type="entry name" value="RgpF"/>
    <property type="match status" value="1"/>
</dbReference>
<dbReference type="PANTHER" id="PTHR43179:SF7">
    <property type="entry name" value="RHAMNOSYLTRANSFERASE WBBL"/>
    <property type="match status" value="1"/>
</dbReference>
<dbReference type="InterPro" id="IPR029044">
    <property type="entry name" value="Nucleotide-diphossugar_trans"/>
</dbReference>
<dbReference type="Gene3D" id="3.90.550.10">
    <property type="entry name" value="Spore Coat Polysaccharide Biosynthesis Protein SpsA, Chain A"/>
    <property type="match status" value="1"/>
</dbReference>
<evidence type="ECO:0000313" key="2">
    <source>
        <dbReference type="EMBL" id="KPC52699.1"/>
    </source>
</evidence>
<accession>A0A0N0XIH2</accession>
<dbReference type="STRING" id="857265.WG78_12665"/>
<dbReference type="PANTHER" id="PTHR43179">
    <property type="entry name" value="RHAMNOSYLTRANSFERASE WBBL"/>
    <property type="match status" value="1"/>
</dbReference>
<dbReference type="SUPFAM" id="SSF53448">
    <property type="entry name" value="Nucleotide-diphospho-sugar transferases"/>
    <property type="match status" value="1"/>
</dbReference>
<proteinExistence type="predicted"/>
<dbReference type="Pfam" id="PF00535">
    <property type="entry name" value="Glycos_transf_2"/>
    <property type="match status" value="1"/>
</dbReference>
<evidence type="ECO:0000313" key="3">
    <source>
        <dbReference type="Proteomes" id="UP000037939"/>
    </source>
</evidence>
<keyword evidence="2" id="KW-0808">Transferase</keyword>
<evidence type="ECO:0000259" key="1">
    <source>
        <dbReference type="Pfam" id="PF00535"/>
    </source>
</evidence>
<sequence length="1113" mass="124103">MPFDLIITTTAEQRQDVLGRVDAEYPQARIYLVENRGRDVGPLFKLLDYEPLQDYDLVLKLHTKKSLHQAEGHGDAWRAELYGGLVPADGIGSVLAFFDAHPEVGLVGTTGSMCSAARVAGSRGENLPGTREWAAKLGRDPDDLEYLFVAGNMFWARGLLFAALRELRVTQEDFDDEQGQVDGTLAHIMERVLPLVADLAGLKTAALPLPALPANVHTPVAVTAPYEQWLLQRAFTLNEAHLIDARRNQLPPQPLRLYIVDRIGNMAAVATSLTSLAEQYHKPVQAVIVSPLPNPDPTSQSGIGWLQGSGAYADLLADAQNASAAWVGFIEAGDRLTREGVLLGLVQAAVQPEWQLLYWDDDWLHENGAPDMPRLKPDFSPDLLRAMPYADGVVVARLGALQQALALGPLEAGAEQNDLICRVYEQHGVNAIAHIPELGVHLAQWPWRGLDEPNRAAAFARVIRDHLARIGQAATLEPGLIGGTLNVRYEHPTAPLVSILIPTKDQFSMISRCVTSLIEHNVYPLFEILVIDNNTSEPDAVAFLDGLIALNNPQIRVLRYPQPFNFSAMNNMAAREAKGEYLLLLNNDTAAIQDNWLEELVRIALRPDVGMVGPRLLYPDGRVQHAGVVLGLRGPADHPFIGMNRDERGYMNRLQVTQNYSAVTAACALIRTSLYHAVGGMDETAFKVSYNDVDLCLKVRAAGYLIVFTPHVSVMHEGSVSQRQLDPAAAQAKADRFRGEQDEMLQRWLPQLALDPYYNRNLLLHGNGFELDQRRPVTFRPISWTPPLRIMSHPADVMGCGNYRIMQPWNALEAAGMISGVVSMELLNPLDLRRIDPDVLVFQRQITEEQIGFMARSAQFQRAYRIYELDDYLPNLPIKSLHRHHMPKDILRSLRRAVQLTDRFVVSTERLAEAYSDLHNNFHVVHNYLPPAWWGNLPPQRSRGARPRVGWAGGISHTGDLELIVDVVREFAGTVDWVFFGMCPDKLRPYIAEYHEGVPIDRYPAKLASLKLDLALAPLEHNVFNECKSNLRLLEYGACGFATICTDIVPYQGDLPVTRVRNRHKDWADAIRMHLADLDATWAAGDALREAVLSRWMLQGENLGKWLKAWSPD</sequence>